<dbReference type="SMART" id="SM00406">
    <property type="entry name" value="IGv"/>
    <property type="match status" value="1"/>
</dbReference>
<dbReference type="SMART" id="SM00409">
    <property type="entry name" value="IG"/>
    <property type="match status" value="1"/>
</dbReference>
<keyword evidence="6" id="KW-1185">Reference proteome</keyword>
<proteinExistence type="predicted"/>
<feature type="domain" description="Ig-like" evidence="4">
    <location>
        <begin position="1"/>
        <end position="109"/>
    </location>
</feature>
<evidence type="ECO:0000256" key="1">
    <source>
        <dbReference type="ARBA" id="ARBA00022859"/>
    </source>
</evidence>
<sequence length="146" mass="15828">DIVMTQTPETLSAFPSETATINCRANASITGTQTYLAWYQQKSGQAPQLLIYYVSTPATGIPDRFSGSGSGTDFTLTINNIQAEDGGDYYCQQGYGSSSTVIQANTKTSLCCFIQCSSCFLNKATFSVQALHVIWRQTFISKDSAL</sequence>
<dbReference type="Ensembl" id="ENSPCET00000023416.1">
    <property type="protein sequence ID" value="ENSPCEP00000022658.1"/>
    <property type="gene ID" value="ENSPCEG00000017284.1"/>
</dbReference>
<evidence type="ECO:0000313" key="6">
    <source>
        <dbReference type="Proteomes" id="UP000694393"/>
    </source>
</evidence>
<reference evidence="5" key="2">
    <citation type="submission" date="2025-09" db="UniProtKB">
        <authorList>
            <consortium name="Ensembl"/>
        </authorList>
    </citation>
    <scope>IDENTIFICATION</scope>
</reference>
<dbReference type="InterPro" id="IPR013783">
    <property type="entry name" value="Ig-like_fold"/>
</dbReference>
<organism evidence="5 6">
    <name type="scientific">Pelusios castaneus</name>
    <name type="common">West African mud turtle</name>
    <dbReference type="NCBI Taxonomy" id="367368"/>
    <lineage>
        <taxon>Eukaryota</taxon>
        <taxon>Metazoa</taxon>
        <taxon>Chordata</taxon>
        <taxon>Craniata</taxon>
        <taxon>Vertebrata</taxon>
        <taxon>Euteleostomi</taxon>
        <taxon>Archelosauria</taxon>
        <taxon>Testudinata</taxon>
        <taxon>Testudines</taxon>
        <taxon>Pleurodira</taxon>
        <taxon>Pelomedusidae</taxon>
        <taxon>Pelusios</taxon>
    </lineage>
</organism>
<dbReference type="InterPro" id="IPR003599">
    <property type="entry name" value="Ig_sub"/>
</dbReference>
<accession>A0A8C8SP97</accession>
<evidence type="ECO:0000259" key="4">
    <source>
        <dbReference type="PROSITE" id="PS50835"/>
    </source>
</evidence>
<dbReference type="PROSITE" id="PS50835">
    <property type="entry name" value="IG_LIKE"/>
    <property type="match status" value="1"/>
</dbReference>
<evidence type="ECO:0000313" key="5">
    <source>
        <dbReference type="Ensembl" id="ENSPCEP00000022658.1"/>
    </source>
</evidence>
<dbReference type="InterPro" id="IPR007110">
    <property type="entry name" value="Ig-like_dom"/>
</dbReference>
<evidence type="ECO:0000256" key="3">
    <source>
        <dbReference type="ARBA" id="ARBA00043265"/>
    </source>
</evidence>
<dbReference type="GO" id="GO:0002250">
    <property type="term" value="P:adaptive immune response"/>
    <property type="evidence" value="ECO:0007669"/>
    <property type="project" value="UniProtKB-KW"/>
</dbReference>
<dbReference type="Pfam" id="PF07686">
    <property type="entry name" value="V-set"/>
    <property type="match status" value="1"/>
</dbReference>
<dbReference type="InterPro" id="IPR036179">
    <property type="entry name" value="Ig-like_dom_sf"/>
</dbReference>
<dbReference type="InterPro" id="IPR013106">
    <property type="entry name" value="Ig_V-set"/>
</dbReference>
<dbReference type="AlphaFoldDB" id="A0A8C8SP97"/>
<reference evidence="5" key="1">
    <citation type="submission" date="2025-08" db="UniProtKB">
        <authorList>
            <consortium name="Ensembl"/>
        </authorList>
    </citation>
    <scope>IDENTIFICATION</scope>
</reference>
<dbReference type="Proteomes" id="UP000694393">
    <property type="component" value="Unplaced"/>
</dbReference>
<dbReference type="GO" id="GO:0005886">
    <property type="term" value="C:plasma membrane"/>
    <property type="evidence" value="ECO:0007669"/>
    <property type="project" value="UniProtKB-ARBA"/>
</dbReference>
<keyword evidence="3" id="KW-1280">Immunoglobulin</keyword>
<evidence type="ECO:0000256" key="2">
    <source>
        <dbReference type="ARBA" id="ARBA00023130"/>
    </source>
</evidence>
<name>A0A8C8SP97_9SAUR</name>
<protein>
    <recommendedName>
        <fullName evidence="4">Ig-like domain-containing protein</fullName>
    </recommendedName>
</protein>
<dbReference type="PANTHER" id="PTHR23267">
    <property type="entry name" value="IMMUNOGLOBULIN LIGHT CHAIN"/>
    <property type="match status" value="1"/>
</dbReference>
<dbReference type="SUPFAM" id="SSF48726">
    <property type="entry name" value="Immunoglobulin"/>
    <property type="match status" value="1"/>
</dbReference>
<dbReference type="GO" id="GO:0005576">
    <property type="term" value="C:extracellular region"/>
    <property type="evidence" value="ECO:0007669"/>
    <property type="project" value="UniProtKB-ARBA"/>
</dbReference>
<dbReference type="GO" id="GO:0019814">
    <property type="term" value="C:immunoglobulin complex"/>
    <property type="evidence" value="ECO:0007669"/>
    <property type="project" value="UniProtKB-KW"/>
</dbReference>
<dbReference type="FunFam" id="2.60.40.10:FF:000350">
    <property type="entry name" value="Immunoglobulin kappa chain variable 18-36"/>
    <property type="match status" value="1"/>
</dbReference>
<keyword evidence="2" id="KW-1064">Adaptive immunity</keyword>
<dbReference type="InterPro" id="IPR050150">
    <property type="entry name" value="IgV_Light_Chain"/>
</dbReference>
<dbReference type="Gene3D" id="2.60.40.10">
    <property type="entry name" value="Immunoglobulins"/>
    <property type="match status" value="1"/>
</dbReference>
<keyword evidence="1" id="KW-0391">Immunity</keyword>